<reference evidence="1" key="1">
    <citation type="submission" date="2023-03" db="EMBL/GenBank/DDBJ databases">
        <title>Massive genome expansion in bonnet fungi (Mycena s.s.) driven by repeated elements and novel gene families across ecological guilds.</title>
        <authorList>
            <consortium name="Lawrence Berkeley National Laboratory"/>
            <person name="Harder C.B."/>
            <person name="Miyauchi S."/>
            <person name="Viragh M."/>
            <person name="Kuo A."/>
            <person name="Thoen E."/>
            <person name="Andreopoulos B."/>
            <person name="Lu D."/>
            <person name="Skrede I."/>
            <person name="Drula E."/>
            <person name="Henrissat B."/>
            <person name="Morin E."/>
            <person name="Kohler A."/>
            <person name="Barry K."/>
            <person name="LaButti K."/>
            <person name="Morin E."/>
            <person name="Salamov A."/>
            <person name="Lipzen A."/>
            <person name="Mereny Z."/>
            <person name="Hegedus B."/>
            <person name="Baldrian P."/>
            <person name="Stursova M."/>
            <person name="Weitz H."/>
            <person name="Taylor A."/>
            <person name="Grigoriev I.V."/>
            <person name="Nagy L.G."/>
            <person name="Martin F."/>
            <person name="Kauserud H."/>
        </authorList>
    </citation>
    <scope>NUCLEOTIDE SEQUENCE</scope>
    <source>
        <strain evidence="1">9144</strain>
    </source>
</reference>
<evidence type="ECO:0000313" key="2">
    <source>
        <dbReference type="Proteomes" id="UP001219525"/>
    </source>
</evidence>
<dbReference type="Proteomes" id="UP001219525">
    <property type="component" value="Unassembled WGS sequence"/>
</dbReference>
<proteinExistence type="predicted"/>
<dbReference type="EMBL" id="JARJCW010000003">
    <property type="protein sequence ID" value="KAJ7226960.1"/>
    <property type="molecule type" value="Genomic_DNA"/>
</dbReference>
<name>A0AAD6YR42_9AGAR</name>
<evidence type="ECO:0000313" key="1">
    <source>
        <dbReference type="EMBL" id="KAJ7226960.1"/>
    </source>
</evidence>
<organism evidence="1 2">
    <name type="scientific">Mycena pura</name>
    <dbReference type="NCBI Taxonomy" id="153505"/>
    <lineage>
        <taxon>Eukaryota</taxon>
        <taxon>Fungi</taxon>
        <taxon>Dikarya</taxon>
        <taxon>Basidiomycota</taxon>
        <taxon>Agaricomycotina</taxon>
        <taxon>Agaricomycetes</taxon>
        <taxon>Agaricomycetidae</taxon>
        <taxon>Agaricales</taxon>
        <taxon>Marasmiineae</taxon>
        <taxon>Mycenaceae</taxon>
        <taxon>Mycena</taxon>
    </lineage>
</organism>
<gene>
    <name evidence="1" type="ORF">GGX14DRAFT_385740</name>
</gene>
<accession>A0AAD6YR42</accession>
<protein>
    <submittedName>
        <fullName evidence="1">Uncharacterized protein</fullName>
    </submittedName>
</protein>
<keyword evidence="2" id="KW-1185">Reference proteome</keyword>
<dbReference type="AlphaFoldDB" id="A0AAD6YR42"/>
<sequence>MNEQLCRKCGLDLETPEHVFMLCDDPNTRAARWELREHLATDFRYALQLPVPRESASTVLRALIFHWDYVAPMARFIYAVAKAWQWFGNVLPTTFFEDEPGSDDDVDGTV</sequence>
<comment type="caution">
    <text evidence="1">The sequence shown here is derived from an EMBL/GenBank/DDBJ whole genome shotgun (WGS) entry which is preliminary data.</text>
</comment>